<gene>
    <name evidence="1" type="ORF">MM171A01172_0001</name>
    <name evidence="2" type="ORF">MM171B00869_0017</name>
</gene>
<reference evidence="1" key="1">
    <citation type="submission" date="2020-03" db="EMBL/GenBank/DDBJ databases">
        <title>The deep terrestrial virosphere.</title>
        <authorList>
            <person name="Holmfeldt K."/>
            <person name="Nilsson E."/>
            <person name="Simone D."/>
            <person name="Lopez-Fernandez M."/>
            <person name="Wu X."/>
            <person name="de Brujin I."/>
            <person name="Lundin D."/>
            <person name="Andersson A."/>
            <person name="Bertilsson S."/>
            <person name="Dopson M."/>
        </authorList>
    </citation>
    <scope>NUCLEOTIDE SEQUENCE</scope>
    <source>
        <strain evidence="1">MM171A01172</strain>
        <strain evidence="2">MM171B00869</strain>
    </source>
</reference>
<dbReference type="AlphaFoldDB" id="A0A6M3M2H7"/>
<dbReference type="EMBL" id="MT143829">
    <property type="protein sequence ID" value="QJB03187.1"/>
    <property type="molecule type" value="Genomic_DNA"/>
</dbReference>
<sequence length="615" mass="70671">MFKYKSPVSLPQLTTDKFEKARADYVAKHGYEIHIPGFEEIVKWPRHKEPTIEELELRKGADDSYARSKYYIKKLGEERWNELLTLKPGDPRWYTYLESYDYNHALEAIEDRDRLIRELGEARYEEIKQMGQERKELHQRMLGSPSPRVLRNAASILTFIDDINDTMGTLGVVARTAHHLMSSTFLKVLMRTVGGMAFTAAELTSIMMALARNPVKAKRLQHVVHGGLHGNPPSRKIRARVSRRFAKHGIGHGEVIEALQVSNSMFGYGLSLGPIFSLLYDIPSGIYRHIRGETVKVTGLPRPLYWFDEQWSRALKSFAELSIVAEEWMDPLIGKMMVAQKMNTDMLKQIFGPKSALAALPNVADIETPIQMPKNPLTEQVIREETPNIEEFLNWPSNGKKWKAILDNWNNNTDEINDNIKGWLARNAFDQESYLCKQNAIESGFEIASLLDGEDSVDWKFESTAQSFLTTLNNDYRFDEDVTEEQSKCYANLLSQYNDLDIDPGAAEVVRVANERCGVKFTTRVPWRLGESEGVLATQASGSIRRLRRWYFKTWARYFNTEYQYCQGRTGRGGDISMSKMSHYYQWLLYYGFPPGEPAREMSLVDARTAKLMDY</sequence>
<dbReference type="EMBL" id="MT143643">
    <property type="protein sequence ID" value="QJA99315.1"/>
    <property type="molecule type" value="Genomic_DNA"/>
</dbReference>
<name>A0A6M3M2H7_9ZZZZ</name>
<evidence type="ECO:0000313" key="2">
    <source>
        <dbReference type="EMBL" id="QJB03187.1"/>
    </source>
</evidence>
<protein>
    <submittedName>
        <fullName evidence="1">Uncharacterized protein</fullName>
    </submittedName>
</protein>
<accession>A0A6M3M2H7</accession>
<evidence type="ECO:0000313" key="1">
    <source>
        <dbReference type="EMBL" id="QJA99315.1"/>
    </source>
</evidence>
<organism evidence="1">
    <name type="scientific">viral metagenome</name>
    <dbReference type="NCBI Taxonomy" id="1070528"/>
    <lineage>
        <taxon>unclassified sequences</taxon>
        <taxon>metagenomes</taxon>
        <taxon>organismal metagenomes</taxon>
    </lineage>
</organism>
<proteinExistence type="predicted"/>